<dbReference type="Pfam" id="PF00440">
    <property type="entry name" value="TetR_N"/>
    <property type="match status" value="1"/>
</dbReference>
<protein>
    <submittedName>
        <fullName evidence="6">TetR family transcriptional regulator</fullName>
    </submittedName>
</protein>
<reference evidence="6" key="1">
    <citation type="journal article" date="2014" name="Int. J. Syst. Evol. Microbiol.">
        <title>Complete genome sequence of Corynebacterium casei LMG S-19264T (=DSM 44701T), isolated from a smear-ripened cheese.</title>
        <authorList>
            <consortium name="US DOE Joint Genome Institute (JGI-PGF)"/>
            <person name="Walter F."/>
            <person name="Albersmeier A."/>
            <person name="Kalinowski J."/>
            <person name="Ruckert C."/>
        </authorList>
    </citation>
    <scope>NUCLEOTIDE SEQUENCE</scope>
    <source>
        <strain evidence="6">CGMCC 1.12785</strain>
    </source>
</reference>
<dbReference type="SUPFAM" id="SSF46689">
    <property type="entry name" value="Homeodomain-like"/>
    <property type="match status" value="1"/>
</dbReference>
<feature type="DNA-binding region" description="H-T-H motif" evidence="4">
    <location>
        <begin position="25"/>
        <end position="44"/>
    </location>
</feature>
<keyword evidence="3" id="KW-0804">Transcription</keyword>
<dbReference type="AlphaFoldDB" id="A0A8J2U0E8"/>
<dbReference type="Pfam" id="PF17937">
    <property type="entry name" value="TetR_C_28"/>
    <property type="match status" value="1"/>
</dbReference>
<dbReference type="Gene3D" id="1.10.357.10">
    <property type="entry name" value="Tetracycline Repressor, domain 2"/>
    <property type="match status" value="1"/>
</dbReference>
<dbReference type="InterPro" id="IPR001647">
    <property type="entry name" value="HTH_TetR"/>
</dbReference>
<evidence type="ECO:0000259" key="5">
    <source>
        <dbReference type="PROSITE" id="PS50977"/>
    </source>
</evidence>
<organism evidence="6 7">
    <name type="scientific">Sediminivirga luteola</name>
    <dbReference type="NCBI Taxonomy" id="1774748"/>
    <lineage>
        <taxon>Bacteria</taxon>
        <taxon>Bacillati</taxon>
        <taxon>Actinomycetota</taxon>
        <taxon>Actinomycetes</taxon>
        <taxon>Micrococcales</taxon>
        <taxon>Brevibacteriaceae</taxon>
        <taxon>Sediminivirga</taxon>
    </lineage>
</organism>
<accession>A0A8J2U0E8</accession>
<keyword evidence="1" id="KW-0805">Transcription regulation</keyword>
<name>A0A8J2U0E8_9MICO</name>
<evidence type="ECO:0000256" key="3">
    <source>
        <dbReference type="ARBA" id="ARBA00023163"/>
    </source>
</evidence>
<feature type="domain" description="HTH tetR-type" evidence="5">
    <location>
        <begin position="2"/>
        <end position="62"/>
    </location>
</feature>
<dbReference type="PANTHER" id="PTHR30055:SF234">
    <property type="entry name" value="HTH-TYPE TRANSCRIPTIONAL REGULATOR BETI"/>
    <property type="match status" value="1"/>
</dbReference>
<evidence type="ECO:0000256" key="2">
    <source>
        <dbReference type="ARBA" id="ARBA00023125"/>
    </source>
</evidence>
<dbReference type="InterPro" id="IPR050109">
    <property type="entry name" value="HTH-type_TetR-like_transc_reg"/>
</dbReference>
<keyword evidence="7" id="KW-1185">Reference proteome</keyword>
<dbReference type="InterPro" id="IPR009057">
    <property type="entry name" value="Homeodomain-like_sf"/>
</dbReference>
<gene>
    <name evidence="6" type="ORF">GCM10011333_30120</name>
</gene>
<evidence type="ECO:0000313" key="6">
    <source>
        <dbReference type="EMBL" id="GGA25097.1"/>
    </source>
</evidence>
<reference evidence="6" key="2">
    <citation type="submission" date="2020-09" db="EMBL/GenBank/DDBJ databases">
        <authorList>
            <person name="Sun Q."/>
            <person name="Zhou Y."/>
        </authorList>
    </citation>
    <scope>NUCLEOTIDE SEQUENCE</scope>
    <source>
        <strain evidence="6">CGMCC 1.12785</strain>
    </source>
</reference>
<evidence type="ECO:0000313" key="7">
    <source>
        <dbReference type="Proteomes" id="UP000616114"/>
    </source>
</evidence>
<keyword evidence="2 4" id="KW-0238">DNA-binding</keyword>
<dbReference type="PRINTS" id="PR00455">
    <property type="entry name" value="HTHTETR"/>
</dbReference>
<dbReference type="EMBL" id="BMFY01000016">
    <property type="protein sequence ID" value="GGA25097.1"/>
    <property type="molecule type" value="Genomic_DNA"/>
</dbReference>
<evidence type="ECO:0000256" key="4">
    <source>
        <dbReference type="PROSITE-ProRule" id="PRU00335"/>
    </source>
</evidence>
<proteinExistence type="predicted"/>
<sequence length="192" mass="20362">MSETRERILDAYERILIAQGERAATLEAVAEAADLSKGGLLYHFGSKAALVEGLMGRLHTLAAQDVERMGHDVRGAIDYFLRSSIITAQAKEQTFLAAQTLVLAGDGAAAEAVLSAEREWLRALEERTGDPVLAKIVLLVGDGLYFGSSLVLAAEAAGAGTDEDGVPARTSILPDDTRLAEILETLLSARKA</sequence>
<dbReference type="PANTHER" id="PTHR30055">
    <property type="entry name" value="HTH-TYPE TRANSCRIPTIONAL REGULATOR RUTR"/>
    <property type="match status" value="1"/>
</dbReference>
<dbReference type="RefSeq" id="WP_188551729.1">
    <property type="nucleotide sequence ID" value="NZ_BMFY01000016.1"/>
</dbReference>
<dbReference type="GO" id="GO:0003700">
    <property type="term" value="F:DNA-binding transcription factor activity"/>
    <property type="evidence" value="ECO:0007669"/>
    <property type="project" value="TreeGrafter"/>
</dbReference>
<dbReference type="InterPro" id="IPR041479">
    <property type="entry name" value="TetR_CgmR_C"/>
</dbReference>
<dbReference type="Proteomes" id="UP000616114">
    <property type="component" value="Unassembled WGS sequence"/>
</dbReference>
<dbReference type="GO" id="GO:0000976">
    <property type="term" value="F:transcription cis-regulatory region binding"/>
    <property type="evidence" value="ECO:0007669"/>
    <property type="project" value="TreeGrafter"/>
</dbReference>
<evidence type="ECO:0000256" key="1">
    <source>
        <dbReference type="ARBA" id="ARBA00023015"/>
    </source>
</evidence>
<comment type="caution">
    <text evidence="6">The sequence shown here is derived from an EMBL/GenBank/DDBJ whole genome shotgun (WGS) entry which is preliminary data.</text>
</comment>
<dbReference type="PROSITE" id="PS50977">
    <property type="entry name" value="HTH_TETR_2"/>
    <property type="match status" value="1"/>
</dbReference>